<dbReference type="InterPro" id="IPR007686">
    <property type="entry name" value="YutG/PgpA"/>
</dbReference>
<dbReference type="UniPathway" id="UPA00084">
    <property type="reaction ID" value="UER00504"/>
</dbReference>
<keyword evidence="1" id="KW-0378">Hydrolase</keyword>
<dbReference type="InterPro" id="IPR026037">
    <property type="entry name" value="PgpA"/>
</dbReference>
<evidence type="ECO:0000256" key="1">
    <source>
        <dbReference type="PIRNR" id="PIRNR006162"/>
    </source>
</evidence>
<dbReference type="SUPFAM" id="SSF101307">
    <property type="entry name" value="YutG-like"/>
    <property type="match status" value="1"/>
</dbReference>
<keyword evidence="1" id="KW-0460">Magnesium</keyword>
<comment type="subcellular location">
    <subcellularLocation>
        <location evidence="1">Cell inner membrane</location>
        <topology evidence="1">Multi-pass membrane protein</topology>
    </subcellularLocation>
</comment>
<reference evidence="4 5" key="1">
    <citation type="journal article" date="2016" name="Nat. Commun.">
        <title>Thousands of microbial genomes shed light on interconnected biogeochemical processes in an aquifer system.</title>
        <authorList>
            <person name="Anantharaman K."/>
            <person name="Brown C.T."/>
            <person name="Hug L.A."/>
            <person name="Sharon I."/>
            <person name="Castelle C.J."/>
            <person name="Probst A.J."/>
            <person name="Thomas B.C."/>
            <person name="Singh A."/>
            <person name="Wilkins M.J."/>
            <person name="Karaoz U."/>
            <person name="Brodie E.L."/>
            <person name="Williams K.H."/>
            <person name="Hubbard S.S."/>
            <person name="Banfield J.F."/>
        </authorList>
    </citation>
    <scope>NUCLEOTIDE SEQUENCE [LARGE SCALE GENOMIC DNA]</scope>
</reference>
<feature type="transmembrane region" description="Helical" evidence="2">
    <location>
        <begin position="136"/>
        <end position="158"/>
    </location>
</feature>
<dbReference type="EMBL" id="MFSQ01000014">
    <property type="protein sequence ID" value="OGI41395.1"/>
    <property type="molecule type" value="Genomic_DNA"/>
</dbReference>
<feature type="transmembrane region" description="Helical" evidence="2">
    <location>
        <begin position="47"/>
        <end position="71"/>
    </location>
</feature>
<accession>A0A1F6T8M4</accession>
<feature type="transmembrane region" description="Helical" evidence="2">
    <location>
        <begin position="83"/>
        <end position="107"/>
    </location>
</feature>
<dbReference type="GO" id="GO:0008962">
    <property type="term" value="F:phosphatidylglycerophosphatase activity"/>
    <property type="evidence" value="ECO:0007669"/>
    <property type="project" value="UniProtKB-EC"/>
</dbReference>
<protein>
    <recommendedName>
        <fullName evidence="1">Phosphatidylglycerophosphatase A</fullName>
        <ecNumber evidence="1">3.1.3.27</ecNumber>
    </recommendedName>
    <alternativeName>
        <fullName evidence="1">Phosphatidylglycerolphosphate phosphatase A</fullName>
    </alternativeName>
</protein>
<dbReference type="PANTHER" id="PTHR36305">
    <property type="entry name" value="PHOSPHATIDYLGLYCEROPHOSPHATASE A"/>
    <property type="match status" value="1"/>
</dbReference>
<dbReference type="GO" id="GO:0009395">
    <property type="term" value="P:phospholipid catabolic process"/>
    <property type="evidence" value="ECO:0007669"/>
    <property type="project" value="UniProtKB-KW"/>
</dbReference>
<dbReference type="STRING" id="1817756.A2140_02100"/>
<evidence type="ECO:0000313" key="5">
    <source>
        <dbReference type="Proteomes" id="UP000178379"/>
    </source>
</evidence>
<evidence type="ECO:0000256" key="2">
    <source>
        <dbReference type="SAM" id="Phobius"/>
    </source>
</evidence>
<feature type="domain" description="YutG/PgpA" evidence="3">
    <location>
        <begin position="12"/>
        <end position="149"/>
    </location>
</feature>
<comment type="catalytic activity">
    <reaction evidence="1">
        <text>a 1,2-diacyl-sn-glycero-3-phospho-(1'-sn-glycero-3'-phosphate) + H2O = a 1,2-diacyl-sn-glycero-3-phospho-(1'-sn-glycerol) + phosphate</text>
        <dbReference type="Rhea" id="RHEA:33751"/>
        <dbReference type="ChEBI" id="CHEBI:15377"/>
        <dbReference type="ChEBI" id="CHEBI:43474"/>
        <dbReference type="ChEBI" id="CHEBI:60110"/>
        <dbReference type="ChEBI" id="CHEBI:64716"/>
        <dbReference type="EC" id="3.1.3.27"/>
    </reaction>
</comment>
<comment type="caution">
    <text evidence="4">The sequence shown here is derived from an EMBL/GenBank/DDBJ whole genome shotgun (WGS) entry which is preliminary data.</text>
</comment>
<dbReference type="GO" id="GO:0046872">
    <property type="term" value="F:metal ion binding"/>
    <property type="evidence" value="ECO:0007669"/>
    <property type="project" value="UniProtKB-KW"/>
</dbReference>
<evidence type="ECO:0000313" key="4">
    <source>
        <dbReference type="EMBL" id="OGI41395.1"/>
    </source>
</evidence>
<keyword evidence="1" id="KW-0997">Cell inner membrane</keyword>
<keyword evidence="1" id="KW-0479">Metal-binding</keyword>
<comment type="pathway">
    <text evidence="1">Phospholipid metabolism; phosphatidylglycerol biosynthesis; phosphatidylglycerol from CDP-diacylglycerol: step 2/2.</text>
</comment>
<comment type="function">
    <text evidence="1">Lipid phosphatase which dephosphorylates phosphatidylglycerophosphate (PGP) to phosphatidylglycerol (PG).</text>
</comment>
<name>A0A1F6T8M4_9PROT</name>
<sequence>MRCVAKGRWSVFMATGFGVGTVPVAPGTVGTLLAVPVYLVLSQASLLLYLEILAVLIVVGLVVCQTASAILGDDHPSIVWDEIVGYLITMIAAPQHWVWLIAGFLLFRLFDIWKPFPIHLVQDRVKGGPGTMFDDILAGAYAGLCLQGLVLLAVRFGWNLP</sequence>
<dbReference type="PANTHER" id="PTHR36305:SF1">
    <property type="entry name" value="PHOSPHATIDYLGLYCEROPHOSPHATASE A"/>
    <property type="match status" value="1"/>
</dbReference>
<dbReference type="Pfam" id="PF04608">
    <property type="entry name" value="PgpA"/>
    <property type="match status" value="1"/>
</dbReference>
<dbReference type="AlphaFoldDB" id="A0A1F6T8M4"/>
<gene>
    <name evidence="4" type="ORF">A2140_02100</name>
</gene>
<keyword evidence="2" id="KW-1133">Transmembrane helix</keyword>
<keyword evidence="1 2" id="KW-0472">Membrane</keyword>
<dbReference type="InterPro" id="IPR036681">
    <property type="entry name" value="PgpA-like_sf"/>
</dbReference>
<dbReference type="Proteomes" id="UP000178379">
    <property type="component" value="Unassembled WGS sequence"/>
</dbReference>
<keyword evidence="1 2" id="KW-0812">Transmembrane</keyword>
<keyword evidence="1" id="KW-0595">Phospholipid degradation</keyword>
<comment type="cofactor">
    <cofactor evidence="1">
        <name>Mg(2+)</name>
        <dbReference type="ChEBI" id="CHEBI:18420"/>
    </cofactor>
</comment>
<dbReference type="GO" id="GO:0005886">
    <property type="term" value="C:plasma membrane"/>
    <property type="evidence" value="ECO:0007669"/>
    <property type="project" value="UniProtKB-SubCell"/>
</dbReference>
<organism evidence="4 5">
    <name type="scientific">Candidatus Muproteobacteria bacterium RBG_16_62_13</name>
    <dbReference type="NCBI Taxonomy" id="1817756"/>
    <lineage>
        <taxon>Bacteria</taxon>
        <taxon>Pseudomonadati</taxon>
        <taxon>Pseudomonadota</taxon>
        <taxon>Candidatus Muproteobacteria</taxon>
    </lineage>
</organism>
<dbReference type="PIRSF" id="PIRSF006162">
    <property type="entry name" value="PgpA"/>
    <property type="match status" value="1"/>
</dbReference>
<feature type="transmembrane region" description="Helical" evidence="2">
    <location>
        <begin position="12"/>
        <end position="41"/>
    </location>
</feature>
<keyword evidence="1" id="KW-0442">Lipid degradation</keyword>
<evidence type="ECO:0000259" key="3">
    <source>
        <dbReference type="Pfam" id="PF04608"/>
    </source>
</evidence>
<dbReference type="GO" id="GO:0006655">
    <property type="term" value="P:phosphatidylglycerol biosynthetic process"/>
    <property type="evidence" value="ECO:0007669"/>
    <property type="project" value="UniProtKB-UniPathway"/>
</dbReference>
<dbReference type="EC" id="3.1.3.27" evidence="1"/>
<keyword evidence="1" id="KW-0443">Lipid metabolism</keyword>
<proteinExistence type="predicted"/>
<dbReference type="CDD" id="cd06971">
    <property type="entry name" value="PgpA"/>
    <property type="match status" value="1"/>
</dbReference>
<keyword evidence="1" id="KW-1208">Phospholipid metabolism</keyword>
<keyword evidence="1" id="KW-1003">Cell membrane</keyword>